<dbReference type="CDD" id="cd11333">
    <property type="entry name" value="AmyAc_SI_OligoGlu_DGase"/>
    <property type="match status" value="1"/>
</dbReference>
<dbReference type="EMBL" id="LIUF01000004">
    <property type="protein sequence ID" value="KOX92315.1"/>
    <property type="molecule type" value="Genomic_DNA"/>
</dbReference>
<dbReference type="RefSeq" id="WP_053968523.1">
    <property type="nucleotide sequence ID" value="NZ_LIUF01000004.1"/>
</dbReference>
<keyword evidence="4" id="KW-0326">Glycosidase</keyword>
<dbReference type="Proteomes" id="UP000037729">
    <property type="component" value="Unassembled WGS sequence"/>
</dbReference>
<dbReference type="FunFam" id="3.20.20.80:FF:000064">
    <property type="entry name" value="Oligo-1,6-glucosidase"/>
    <property type="match status" value="2"/>
</dbReference>
<evidence type="ECO:0000256" key="4">
    <source>
        <dbReference type="ARBA" id="ARBA00023295"/>
    </source>
</evidence>
<dbReference type="Pfam" id="PF00128">
    <property type="entry name" value="Alpha-amylase"/>
    <property type="match status" value="1"/>
</dbReference>
<proteinExistence type="inferred from homology"/>
<dbReference type="GO" id="GO:0009313">
    <property type="term" value="P:oligosaccharide catabolic process"/>
    <property type="evidence" value="ECO:0007669"/>
    <property type="project" value="TreeGrafter"/>
</dbReference>
<evidence type="ECO:0000256" key="3">
    <source>
        <dbReference type="ARBA" id="ARBA00023180"/>
    </source>
</evidence>
<accession>A0A0M9AJV8</accession>
<comment type="similarity">
    <text evidence="1">Belongs to the glycosyl hydrolase 13 family.</text>
</comment>
<sequence length="569" mass="65049">MTAARAWWKEAVVYQIYPQSFNDSDGDGVGDLQGVIERLDYVADLGVDVIWLNPVYQSPQVDNGYDISDYRAIHEAYGTLEDWEELLDEIHARDMRLVMDLVVNHTSDDHEWFQRSRRDEEGYRDYYIWREGGTDADVDPVPPNNWTTGFGGSAWTYDEQVEAQYLHLFHERQPDLNWENPDVRSDVYEMIEWWLAKGIDGFRMDVINLISKPEGLPDGDPDEGWVGIEQFANGPRTQEFLEEMAAETFDNYDSMTVGECVDIDVDTAGDYVSADGPLDMVFHFEHMLLDQQEGWWTIEDWSLPELKSVMAEWQTELDGWNTVYLGNHDQPRIVSRFGDDGAYREESATLLATFLLTHQGTPFLFQGDEIGMTNCPWESVEEIRDADASNRVELALESGDIDSYDEARDVVEFRSRDNARTPMQWDDSRNAGFTDGDPWIKVNPNYEEVNVAAAEAREDGILSYYRDLIDLRSDLDVLVYGDYELLLPDHETVYAYRRTLDDPAADIDDVLVVLNVSPTATRISVPVEAEATPLFGNELDAAAESGSHDGTDLELQPYEARLYELSEQQ</sequence>
<dbReference type="InterPro" id="IPR013780">
    <property type="entry name" value="Glyco_hydro_b"/>
</dbReference>
<protein>
    <submittedName>
        <fullName evidence="6">Oligo-1,6-glucosidase</fullName>
    </submittedName>
</protein>
<comment type="caution">
    <text evidence="6">The sequence shown here is derived from an EMBL/GenBank/DDBJ whole genome shotgun (WGS) entry which is preliminary data.</text>
</comment>
<keyword evidence="7" id="KW-1185">Reference proteome</keyword>
<dbReference type="Gene3D" id="3.20.20.80">
    <property type="entry name" value="Glycosidases"/>
    <property type="match status" value="1"/>
</dbReference>
<dbReference type="AlphaFoldDB" id="A0A0M9AJV8"/>
<dbReference type="Gene3D" id="3.90.400.10">
    <property type="entry name" value="Oligo-1,6-glucosidase, Domain 2"/>
    <property type="match status" value="1"/>
</dbReference>
<feature type="domain" description="Glycosyl hydrolase family 13 catalytic" evidence="5">
    <location>
        <begin position="15"/>
        <end position="420"/>
    </location>
</feature>
<name>A0A0M9AJV8_9EURY</name>
<keyword evidence="2" id="KW-0378">Hydrolase</keyword>
<evidence type="ECO:0000313" key="7">
    <source>
        <dbReference type="Proteomes" id="UP000037729"/>
    </source>
</evidence>
<dbReference type="OrthoDB" id="18347at2157"/>
<dbReference type="InterPro" id="IPR045857">
    <property type="entry name" value="O16G_dom_2"/>
</dbReference>
<reference evidence="6 7" key="1">
    <citation type="submission" date="2015-08" db="EMBL/GenBank/DDBJ databases">
        <title>Genomes of Isolates from Cabo Rojo, PR.</title>
        <authorList>
            <person name="Sanchez-Nieves R.L."/>
            <person name="Montalvo-Rodriguez R."/>
        </authorList>
    </citation>
    <scope>NUCLEOTIDE SEQUENCE [LARGE SCALE GENOMIC DNA]</scope>
    <source>
        <strain evidence="6 7">SL3</strain>
    </source>
</reference>
<organism evidence="6 7">
    <name type="scientific">Haloarcula rubripromontorii</name>
    <dbReference type="NCBI Taxonomy" id="1705562"/>
    <lineage>
        <taxon>Archaea</taxon>
        <taxon>Methanobacteriati</taxon>
        <taxon>Methanobacteriota</taxon>
        <taxon>Stenosarchaea group</taxon>
        <taxon>Halobacteria</taxon>
        <taxon>Halobacteriales</taxon>
        <taxon>Haloarculaceae</taxon>
        <taxon>Haloarcula</taxon>
    </lineage>
</organism>
<keyword evidence="3" id="KW-0325">Glycoprotein</keyword>
<evidence type="ECO:0000256" key="1">
    <source>
        <dbReference type="ARBA" id="ARBA00008061"/>
    </source>
</evidence>
<dbReference type="GO" id="GO:0004556">
    <property type="term" value="F:alpha-amylase activity"/>
    <property type="evidence" value="ECO:0007669"/>
    <property type="project" value="TreeGrafter"/>
</dbReference>
<dbReference type="SUPFAM" id="SSF51011">
    <property type="entry name" value="Glycosyl hydrolase domain"/>
    <property type="match status" value="1"/>
</dbReference>
<dbReference type="STRING" id="1705562.AMS69_13135"/>
<evidence type="ECO:0000313" key="6">
    <source>
        <dbReference type="EMBL" id="KOX92315.1"/>
    </source>
</evidence>
<dbReference type="InterPro" id="IPR017853">
    <property type="entry name" value="GH"/>
</dbReference>
<dbReference type="PANTHER" id="PTHR10357">
    <property type="entry name" value="ALPHA-AMYLASE FAMILY MEMBER"/>
    <property type="match status" value="1"/>
</dbReference>
<dbReference type="SUPFAM" id="SSF51445">
    <property type="entry name" value="(Trans)glycosidases"/>
    <property type="match status" value="1"/>
</dbReference>
<evidence type="ECO:0000259" key="5">
    <source>
        <dbReference type="SMART" id="SM00642"/>
    </source>
</evidence>
<dbReference type="PATRIC" id="fig|1705562.3.peg.3210"/>
<dbReference type="InterPro" id="IPR006047">
    <property type="entry name" value="GH13_cat_dom"/>
</dbReference>
<dbReference type="PANTHER" id="PTHR10357:SF179">
    <property type="entry name" value="NEUTRAL AND BASIC AMINO ACID TRANSPORT PROTEIN RBAT"/>
    <property type="match status" value="1"/>
</dbReference>
<dbReference type="Gene3D" id="2.60.40.1180">
    <property type="entry name" value="Golgi alpha-mannosidase II"/>
    <property type="match status" value="1"/>
</dbReference>
<dbReference type="FunFam" id="3.90.400.10:FF:000001">
    <property type="entry name" value="Maltase A3, isoform A"/>
    <property type="match status" value="1"/>
</dbReference>
<evidence type="ECO:0000256" key="2">
    <source>
        <dbReference type="ARBA" id="ARBA00022801"/>
    </source>
</evidence>
<gene>
    <name evidence="6" type="ORF">AMS69_13135</name>
</gene>
<dbReference type="NCBIfam" id="NF008183">
    <property type="entry name" value="PRK10933.1"/>
    <property type="match status" value="1"/>
</dbReference>
<dbReference type="SMART" id="SM00642">
    <property type="entry name" value="Aamy"/>
    <property type="match status" value="1"/>
</dbReference>